<dbReference type="RefSeq" id="WP_246915855.1">
    <property type="nucleotide sequence ID" value="NZ_CP090145.1"/>
</dbReference>
<evidence type="ECO:0000313" key="2">
    <source>
        <dbReference type="Proteomes" id="UP000830454"/>
    </source>
</evidence>
<accession>A0ABY4HLG1</accession>
<sequence>MKVDNETYNYSCTINNQEFKYELKIIARFNENLVQCPICEAYQCCGARDKFIWAEFENEKLAIHFEDGEFENYLSNWYFDGITEDAYKSLPKFLKDFNECKGWDNDDINPNSIIDAIDFKNAMEVIKNSKNNENIDLFLTNFYPIIIEFVDKVIKENKVLNIINN</sequence>
<reference evidence="1" key="2">
    <citation type="submission" date="2022-04" db="EMBL/GenBank/DDBJ databases">
        <title>Complete Genome Sequence of Flavobacterium sediminilitoris YSM-43, Isolated from a Tidal Sediment.</title>
        <authorList>
            <person name="Lee P.A."/>
        </authorList>
    </citation>
    <scope>NUCLEOTIDE SEQUENCE</scope>
    <source>
        <strain evidence="1">YSM-43</strain>
    </source>
</reference>
<evidence type="ECO:0008006" key="3">
    <source>
        <dbReference type="Google" id="ProtNLM"/>
    </source>
</evidence>
<proteinExistence type="predicted"/>
<organism evidence="1 2">
    <name type="scientific">Flavobacterium sediminilitoris</name>
    <dbReference type="NCBI Taxonomy" id="2024526"/>
    <lineage>
        <taxon>Bacteria</taxon>
        <taxon>Pseudomonadati</taxon>
        <taxon>Bacteroidota</taxon>
        <taxon>Flavobacteriia</taxon>
        <taxon>Flavobacteriales</taxon>
        <taxon>Flavobacteriaceae</taxon>
        <taxon>Flavobacterium</taxon>
    </lineage>
</organism>
<evidence type="ECO:0000313" key="1">
    <source>
        <dbReference type="EMBL" id="UOX33136.1"/>
    </source>
</evidence>
<protein>
    <recommendedName>
        <fullName evidence="3">DUF4303 domain-containing protein</fullName>
    </recommendedName>
</protein>
<dbReference type="EMBL" id="CP090145">
    <property type="protein sequence ID" value="UOX33136.1"/>
    <property type="molecule type" value="Genomic_DNA"/>
</dbReference>
<name>A0ABY4HLG1_9FLAO</name>
<gene>
    <name evidence="1" type="ORF">LXD69_13945</name>
</gene>
<keyword evidence="2" id="KW-1185">Reference proteome</keyword>
<reference evidence="1" key="1">
    <citation type="submission" date="2021-12" db="EMBL/GenBank/DDBJ databases">
        <authorList>
            <person name="Cha I.-T."/>
            <person name="Lee K.-E."/>
            <person name="Park S.-J."/>
        </authorList>
    </citation>
    <scope>NUCLEOTIDE SEQUENCE</scope>
    <source>
        <strain evidence="1">YSM-43</strain>
    </source>
</reference>
<dbReference type="Proteomes" id="UP000830454">
    <property type="component" value="Chromosome"/>
</dbReference>